<protein>
    <recommendedName>
        <fullName evidence="5">Asp23/Gls24 family envelope stress response protein</fullName>
    </recommendedName>
</protein>
<dbReference type="RefSeq" id="WP_048480843.1">
    <property type="nucleotide sequence ID" value="NZ_JBIRUD010000003.1"/>
</dbReference>
<sequence>MTSHPVTGPSAGSADASPVAAVPPAERGATVIPDKVVARIAARAAREALAGGAAASPERGSPGTPSASVTTGNGTVRLSLSMNLPYPTDLATASRRVQQYVGEKVSRLTGMKVTEVSVVIEQLVASGGPRQGRVQ</sequence>
<comment type="caution">
    <text evidence="3">The sequence shown here is derived from an EMBL/GenBank/DDBJ whole genome shotgun (WGS) entry which is preliminary data.</text>
</comment>
<gene>
    <name evidence="3" type="ORF">ACS04_34770</name>
</gene>
<feature type="compositionally biased region" description="Polar residues" evidence="2">
    <location>
        <begin position="63"/>
        <end position="74"/>
    </location>
</feature>
<feature type="region of interest" description="Disordered" evidence="2">
    <location>
        <begin position="1"/>
        <end position="28"/>
    </location>
</feature>
<dbReference type="OrthoDB" id="4228240at2"/>
<keyword evidence="4" id="KW-1185">Reference proteome</keyword>
<comment type="similarity">
    <text evidence="1">Belongs to the asp23 family.</text>
</comment>
<feature type="region of interest" description="Disordered" evidence="2">
    <location>
        <begin position="48"/>
        <end position="74"/>
    </location>
</feature>
<reference evidence="3 4" key="1">
    <citation type="submission" date="2015-06" db="EMBL/GenBank/DDBJ databases">
        <title>Recapitulation of the evolution of biosynthetic gene clusters reveals hidden chemical diversity on bacterial genomes.</title>
        <authorList>
            <person name="Cruz-Morales P."/>
            <person name="Martinez-Guerrero C."/>
            <person name="Morales-Escalante M.A."/>
            <person name="Yanez-Guerra L.A."/>
            <person name="Kopp J.F."/>
            <person name="Feldmann J."/>
            <person name="Ramos-Aboites H.E."/>
            <person name="Barona-Gomez F."/>
        </authorList>
    </citation>
    <scope>NUCLEOTIDE SEQUENCE [LARGE SCALE GENOMIC DNA]</scope>
    <source>
        <strain evidence="3 4">ATCC 31245</strain>
    </source>
</reference>
<dbReference type="EMBL" id="LFML01000163">
    <property type="protein sequence ID" value="KMO93453.1"/>
    <property type="molecule type" value="Genomic_DNA"/>
</dbReference>
<organism evidence="3 4">
    <name type="scientific">Streptomyces roseus</name>
    <dbReference type="NCBI Taxonomy" id="66430"/>
    <lineage>
        <taxon>Bacteria</taxon>
        <taxon>Bacillati</taxon>
        <taxon>Actinomycetota</taxon>
        <taxon>Actinomycetes</taxon>
        <taxon>Kitasatosporales</taxon>
        <taxon>Streptomycetaceae</taxon>
        <taxon>Streptomyces</taxon>
    </lineage>
</organism>
<dbReference type="STRING" id="66430.ACS04_34770"/>
<proteinExistence type="inferred from homology"/>
<feature type="compositionally biased region" description="Low complexity" evidence="2">
    <location>
        <begin position="8"/>
        <end position="25"/>
    </location>
</feature>
<name>A0A0J6XFM6_9ACTN</name>
<evidence type="ECO:0000313" key="3">
    <source>
        <dbReference type="EMBL" id="KMO93453.1"/>
    </source>
</evidence>
<evidence type="ECO:0008006" key="5">
    <source>
        <dbReference type="Google" id="ProtNLM"/>
    </source>
</evidence>
<evidence type="ECO:0000313" key="4">
    <source>
        <dbReference type="Proteomes" id="UP000035932"/>
    </source>
</evidence>
<dbReference type="PATRIC" id="fig|66430.4.peg.1712"/>
<dbReference type="Proteomes" id="UP000035932">
    <property type="component" value="Unassembled WGS sequence"/>
</dbReference>
<dbReference type="Pfam" id="PF03780">
    <property type="entry name" value="Asp23"/>
    <property type="match status" value="1"/>
</dbReference>
<dbReference type="AlphaFoldDB" id="A0A0J6XFM6"/>
<evidence type="ECO:0000256" key="1">
    <source>
        <dbReference type="ARBA" id="ARBA00005721"/>
    </source>
</evidence>
<accession>A0A0J6XFM6</accession>
<dbReference type="InterPro" id="IPR005531">
    <property type="entry name" value="Asp23"/>
</dbReference>
<evidence type="ECO:0000256" key="2">
    <source>
        <dbReference type="SAM" id="MobiDB-lite"/>
    </source>
</evidence>